<evidence type="ECO:0000259" key="1">
    <source>
        <dbReference type="Pfam" id="PF13456"/>
    </source>
</evidence>
<accession>A0AAE1VS03</accession>
<evidence type="ECO:0000313" key="2">
    <source>
        <dbReference type="EMBL" id="KAK4370135.1"/>
    </source>
</evidence>
<dbReference type="EMBL" id="JAVYJV010000005">
    <property type="protein sequence ID" value="KAK4370135.1"/>
    <property type="molecule type" value="Genomic_DNA"/>
</dbReference>
<name>A0AAE1VS03_9SOLA</name>
<dbReference type="GO" id="GO:0003676">
    <property type="term" value="F:nucleic acid binding"/>
    <property type="evidence" value="ECO:0007669"/>
    <property type="project" value="InterPro"/>
</dbReference>
<proteinExistence type="predicted"/>
<reference evidence="2" key="1">
    <citation type="submission" date="2023-12" db="EMBL/GenBank/DDBJ databases">
        <title>Genome assembly of Anisodus tanguticus.</title>
        <authorList>
            <person name="Wang Y.-J."/>
        </authorList>
    </citation>
    <scope>NUCLEOTIDE SEQUENCE</scope>
    <source>
        <strain evidence="2">KB-2021</strain>
        <tissue evidence="2">Leaf</tissue>
    </source>
</reference>
<comment type="caution">
    <text evidence="2">The sequence shown here is derived from an EMBL/GenBank/DDBJ whole genome shotgun (WGS) entry which is preliminary data.</text>
</comment>
<protein>
    <recommendedName>
        <fullName evidence="1">RNase H type-1 domain-containing protein</fullName>
    </recommendedName>
</protein>
<dbReference type="GO" id="GO:0004523">
    <property type="term" value="F:RNA-DNA hybrid ribonuclease activity"/>
    <property type="evidence" value="ECO:0007669"/>
    <property type="project" value="InterPro"/>
</dbReference>
<dbReference type="InterPro" id="IPR036397">
    <property type="entry name" value="RNaseH_sf"/>
</dbReference>
<dbReference type="InterPro" id="IPR002156">
    <property type="entry name" value="RNaseH_domain"/>
</dbReference>
<dbReference type="AlphaFoldDB" id="A0AAE1VS03"/>
<keyword evidence="3" id="KW-1185">Reference proteome</keyword>
<dbReference type="InterPro" id="IPR044730">
    <property type="entry name" value="RNase_H-like_dom_plant"/>
</dbReference>
<dbReference type="Proteomes" id="UP001291623">
    <property type="component" value="Unassembled WGS sequence"/>
</dbReference>
<gene>
    <name evidence="2" type="ORF">RND71_009610</name>
</gene>
<evidence type="ECO:0000313" key="3">
    <source>
        <dbReference type="Proteomes" id="UP001291623"/>
    </source>
</evidence>
<dbReference type="PANTHER" id="PTHR47723">
    <property type="entry name" value="OS05G0353850 PROTEIN"/>
    <property type="match status" value="1"/>
</dbReference>
<sequence length="463" mass="51049">MDNPTEITLDARNIVTQLQNHSTAYNSLFTDCRYLLHQLHNLVIRHVYREQNMVADRLAVLGATMEGANLSILDDPPSFVLALLHDDQYGREQPRRFPSSIPTDAATSNLFCNPTPQGAPYNASSSNLGPQLIRRRRSQTAFNAPLHIGSSSSAHAPAHLQDPLSAVPEAKISSIEAAKDIDAAVEMAGDNPPIEANSVDDLEVPVKIIPKDMLLQYFRSVDVVSALSSHVSIHREMLKETNDSPVLATAYNDMALALNDLFILHKMAKDNHNKAVATLQHLGSLRQEKKQTFNEVNVERHLNVSQMNELQGHLSKLRAELERIQAGIKAITPAICALESTIKAQDSSRSSLFWQGPHLDNKIHELGTQQVVWELDQKEGSKRLAQLENEWTVWKNRLAQATPTLPATDILIDLQFEAIAASVTQVVVAEPLLDAEKGFPEEVGANEVVVVGAAKDEREIAAI</sequence>
<dbReference type="PANTHER" id="PTHR47723:SF23">
    <property type="entry name" value="REVERSE TRANSCRIPTASE-LIKE PROTEIN"/>
    <property type="match status" value="1"/>
</dbReference>
<dbReference type="InterPro" id="IPR053151">
    <property type="entry name" value="RNase_H-like"/>
</dbReference>
<dbReference type="CDD" id="cd06222">
    <property type="entry name" value="RNase_H_like"/>
    <property type="match status" value="1"/>
</dbReference>
<organism evidence="2 3">
    <name type="scientific">Anisodus tanguticus</name>
    <dbReference type="NCBI Taxonomy" id="243964"/>
    <lineage>
        <taxon>Eukaryota</taxon>
        <taxon>Viridiplantae</taxon>
        <taxon>Streptophyta</taxon>
        <taxon>Embryophyta</taxon>
        <taxon>Tracheophyta</taxon>
        <taxon>Spermatophyta</taxon>
        <taxon>Magnoliopsida</taxon>
        <taxon>eudicotyledons</taxon>
        <taxon>Gunneridae</taxon>
        <taxon>Pentapetalae</taxon>
        <taxon>asterids</taxon>
        <taxon>lamiids</taxon>
        <taxon>Solanales</taxon>
        <taxon>Solanaceae</taxon>
        <taxon>Solanoideae</taxon>
        <taxon>Hyoscyameae</taxon>
        <taxon>Anisodus</taxon>
    </lineage>
</organism>
<dbReference type="Pfam" id="PF13456">
    <property type="entry name" value="RVT_3"/>
    <property type="match status" value="1"/>
</dbReference>
<feature type="domain" description="RNase H type-1" evidence="1">
    <location>
        <begin position="8"/>
        <end position="59"/>
    </location>
</feature>
<dbReference type="Gene3D" id="3.30.420.10">
    <property type="entry name" value="Ribonuclease H-like superfamily/Ribonuclease H"/>
    <property type="match status" value="1"/>
</dbReference>